<name>A0A9X2KTC0_9GAMM</name>
<dbReference type="InterPro" id="IPR046703">
    <property type="entry name" value="DUF6776"/>
</dbReference>
<evidence type="ECO:0000256" key="2">
    <source>
        <dbReference type="SAM" id="MobiDB-lite"/>
    </source>
</evidence>
<organism evidence="3 4">
    <name type="scientific">Gilvimarinus xylanilyticus</name>
    <dbReference type="NCBI Taxonomy" id="2944139"/>
    <lineage>
        <taxon>Bacteria</taxon>
        <taxon>Pseudomonadati</taxon>
        <taxon>Pseudomonadota</taxon>
        <taxon>Gammaproteobacteria</taxon>
        <taxon>Cellvibrionales</taxon>
        <taxon>Cellvibrionaceae</taxon>
        <taxon>Gilvimarinus</taxon>
    </lineage>
</organism>
<reference evidence="3" key="2">
    <citation type="submission" date="2023-01" db="EMBL/GenBank/DDBJ databases">
        <title>Gilvimarinus xylanilyticus HB14 isolated from Caulerpa lentillifera aquaculture base in Hainan, China.</title>
        <authorList>
            <person name="Zhang Y.-J."/>
        </authorList>
    </citation>
    <scope>NUCLEOTIDE SEQUENCE</scope>
    <source>
        <strain evidence="3">HB14</strain>
    </source>
</reference>
<dbReference type="Pfam" id="PF20567">
    <property type="entry name" value="DUF6776"/>
    <property type="match status" value="1"/>
</dbReference>
<keyword evidence="1" id="KW-0175">Coiled coil</keyword>
<evidence type="ECO:0000313" key="3">
    <source>
        <dbReference type="EMBL" id="MCP8899756.1"/>
    </source>
</evidence>
<keyword evidence="4" id="KW-1185">Reference proteome</keyword>
<reference evidence="3" key="1">
    <citation type="submission" date="2022-05" db="EMBL/GenBank/DDBJ databases">
        <authorList>
            <person name="Sun H.-N."/>
        </authorList>
    </citation>
    <scope>NUCLEOTIDE SEQUENCE</scope>
    <source>
        <strain evidence="3">HB14</strain>
    </source>
</reference>
<sequence length="248" mass="27435">MSSVKGSKQYSMRVVPHRPALRLLRFVLLLLVLALLAAGAYVWGYWQASGGNVPTGQSREQLQVQLNEAQSESERLRQQVANLRMASEVDRQASEDVRGEVIELRRQIASLEADISFYRGLMAPGESGGGLALGDITLQALGAERHYRFKFVVQQIATDHQVLNGSLSVDILGTNASGEVERLPLQQISPDYSENNIKLRFKYFQNIEGELTLPPGFEPQQLELVASESGSGADSVERTYGWLTDQSQ</sequence>
<comment type="caution">
    <text evidence="3">The sequence shown here is derived from an EMBL/GenBank/DDBJ whole genome shotgun (WGS) entry which is preliminary data.</text>
</comment>
<dbReference type="EMBL" id="JAMFTH010000003">
    <property type="protein sequence ID" value="MCP8899756.1"/>
    <property type="molecule type" value="Genomic_DNA"/>
</dbReference>
<proteinExistence type="predicted"/>
<evidence type="ECO:0000313" key="4">
    <source>
        <dbReference type="Proteomes" id="UP001139319"/>
    </source>
</evidence>
<feature type="coiled-coil region" evidence="1">
    <location>
        <begin position="59"/>
        <end position="114"/>
    </location>
</feature>
<evidence type="ECO:0000256" key="1">
    <source>
        <dbReference type="SAM" id="Coils"/>
    </source>
</evidence>
<dbReference type="RefSeq" id="WP_253968054.1">
    <property type="nucleotide sequence ID" value="NZ_JAMFTH010000003.1"/>
</dbReference>
<dbReference type="AlphaFoldDB" id="A0A9X2KTC0"/>
<feature type="region of interest" description="Disordered" evidence="2">
    <location>
        <begin position="227"/>
        <end position="248"/>
    </location>
</feature>
<protein>
    <submittedName>
        <fullName evidence="3">Keratin</fullName>
    </submittedName>
</protein>
<dbReference type="Proteomes" id="UP001139319">
    <property type="component" value="Unassembled WGS sequence"/>
</dbReference>
<gene>
    <name evidence="3" type="ORF">M6D89_10650</name>
</gene>
<accession>A0A9X2KTC0</accession>